<evidence type="ECO:0000313" key="2">
    <source>
        <dbReference type="EMBL" id="NQE36835.1"/>
    </source>
</evidence>
<organism evidence="2 3">
    <name type="scientific">Microcoleus asticus IPMA8</name>
    <dbReference type="NCBI Taxonomy" id="2563858"/>
    <lineage>
        <taxon>Bacteria</taxon>
        <taxon>Bacillati</taxon>
        <taxon>Cyanobacteriota</taxon>
        <taxon>Cyanophyceae</taxon>
        <taxon>Oscillatoriophycideae</taxon>
        <taxon>Oscillatoriales</taxon>
        <taxon>Microcoleaceae</taxon>
        <taxon>Microcoleus</taxon>
        <taxon>Microcoleus asticus</taxon>
    </lineage>
</organism>
<feature type="domain" description="CHAT" evidence="1">
    <location>
        <begin position="28"/>
        <end position="170"/>
    </location>
</feature>
<comment type="caution">
    <text evidence="2">The sequence shown here is derived from an EMBL/GenBank/DDBJ whole genome shotgun (WGS) entry which is preliminary data.</text>
</comment>
<evidence type="ECO:0000259" key="1">
    <source>
        <dbReference type="Pfam" id="PF12770"/>
    </source>
</evidence>
<sequence length="221" mass="24430">MKITDPGLMKKILILAANPQGTSRLRLDREVRAIDDGLRRSHLGNKFQIEQRWASRPRDVQRALLDVEPQIVHFCGHGEGQVGLVLEDETGRVKLVSTEALSKLFELFADRVECVLLNACYTEVQADAIAQHINYVIGMRQEIRDDLAIAFSVGFYKGLGTGESMEAAFESGCQAIQGNTLESSDLNRKLGSVDSTGRAKTRPLQEYSIPVLRKKANSSSA</sequence>
<gene>
    <name evidence="2" type="ORF">E5S67_04601</name>
</gene>
<dbReference type="RefSeq" id="WP_216670659.1">
    <property type="nucleotide sequence ID" value="NZ_CAWPPK010000003.1"/>
</dbReference>
<dbReference type="Pfam" id="PF12770">
    <property type="entry name" value="CHAT"/>
    <property type="match status" value="1"/>
</dbReference>
<dbReference type="Proteomes" id="UP000702425">
    <property type="component" value="Unassembled WGS sequence"/>
</dbReference>
<protein>
    <recommendedName>
        <fullName evidence="1">CHAT domain-containing protein</fullName>
    </recommendedName>
</protein>
<keyword evidence="3" id="KW-1185">Reference proteome</keyword>
<dbReference type="InterPro" id="IPR024983">
    <property type="entry name" value="CHAT_dom"/>
</dbReference>
<dbReference type="EMBL" id="SRRZ01000100">
    <property type="protein sequence ID" value="NQE36835.1"/>
    <property type="molecule type" value="Genomic_DNA"/>
</dbReference>
<evidence type="ECO:0000313" key="3">
    <source>
        <dbReference type="Proteomes" id="UP000702425"/>
    </source>
</evidence>
<accession>A0ABX2D2G9</accession>
<name>A0ABX2D2G9_9CYAN</name>
<reference evidence="2 3" key="1">
    <citation type="journal article" date="2020" name="Sci. Rep.">
        <title>A novel cyanobacterial geosmin producer, revising GeoA distribution and dispersion patterns in Bacteria.</title>
        <authorList>
            <person name="Churro C."/>
            <person name="Semedo-Aguiar A.P."/>
            <person name="Silva A.D."/>
            <person name="Pereira-Leal J.B."/>
            <person name="Leite R.B."/>
        </authorList>
    </citation>
    <scope>NUCLEOTIDE SEQUENCE [LARGE SCALE GENOMIC DNA]</scope>
    <source>
        <strain evidence="2 3">IPMA8</strain>
    </source>
</reference>
<proteinExistence type="predicted"/>